<dbReference type="SMART" id="SM00751">
    <property type="entry name" value="BSD"/>
    <property type="match status" value="1"/>
</dbReference>
<name>W2RRZ9_CYPE1</name>
<evidence type="ECO:0000259" key="2">
    <source>
        <dbReference type="PROSITE" id="PS50858"/>
    </source>
</evidence>
<dbReference type="PANTHER" id="PTHR16019:SF5">
    <property type="entry name" value="BSD DOMAIN-CONTAINING PROTEIN 1"/>
    <property type="match status" value="1"/>
</dbReference>
<dbReference type="PROSITE" id="PS50858">
    <property type="entry name" value="BSD"/>
    <property type="match status" value="1"/>
</dbReference>
<feature type="domain" description="BSD" evidence="2">
    <location>
        <begin position="254"/>
        <end position="306"/>
    </location>
</feature>
<dbReference type="HOGENOM" id="CLU_035242_0_0_1"/>
<feature type="compositionally biased region" description="Basic and acidic residues" evidence="1">
    <location>
        <begin position="373"/>
        <end position="384"/>
    </location>
</feature>
<feature type="compositionally biased region" description="Polar residues" evidence="1">
    <location>
        <begin position="348"/>
        <end position="370"/>
    </location>
</feature>
<protein>
    <recommendedName>
        <fullName evidence="2">BSD domain-containing protein</fullName>
    </recommendedName>
</protein>
<evidence type="ECO:0000256" key="1">
    <source>
        <dbReference type="SAM" id="MobiDB-lite"/>
    </source>
</evidence>
<evidence type="ECO:0000313" key="4">
    <source>
        <dbReference type="Proteomes" id="UP000030752"/>
    </source>
</evidence>
<feature type="compositionally biased region" description="Low complexity" evidence="1">
    <location>
        <begin position="17"/>
        <end position="36"/>
    </location>
</feature>
<dbReference type="PANTHER" id="PTHR16019">
    <property type="entry name" value="SYNAPSE-ASSOCIATED PROTEIN"/>
    <property type="match status" value="1"/>
</dbReference>
<dbReference type="Proteomes" id="UP000030752">
    <property type="component" value="Unassembled WGS sequence"/>
</dbReference>
<proteinExistence type="predicted"/>
<feature type="region of interest" description="Disordered" evidence="1">
    <location>
        <begin position="317"/>
        <end position="418"/>
    </location>
</feature>
<dbReference type="STRING" id="1220924.W2RRZ9"/>
<sequence length="418" mass="46026">MDLAYANEQIYASQSRSSTPTPSKDSASATTATDAPTPRPQPEQRTDLSTELSETFKAFSASPWGTRLGGFWGNVQKQSQSYYEEAVKEVEDLRVDAVKGLNDLQESIASRARSLSIDEKGAAKEAGATPVKEAPVVEGESEADKQIRENEGFLTRFKAEAAKRLKEVQKAEDAADEALLRFGTNITNFLRDAVAVTAPEADSGTSEVLFESKDAAGKRVIHTSRFDAQLHVIHTTPTGLESDPETAGEKWTSFKQGFDIDQKTDAIAADLEKYPELRKTMGELVPEKVEYKDFWTRYYFLRHVLEAQEETRRELLKASAKANDDEEVGWDSDDDDEQPSKPAKLDVQNANDSTTTLSQAQATPKPTGSTLEPGRRSHDEKSVADSEASYDIVSGAPSRAASSPKEKKAEESEDEDWE</sequence>
<feature type="region of interest" description="Disordered" evidence="1">
    <location>
        <begin position="118"/>
        <end position="143"/>
    </location>
</feature>
<dbReference type="InParanoid" id="W2RRZ9"/>
<evidence type="ECO:0000313" key="3">
    <source>
        <dbReference type="EMBL" id="ETN39237.1"/>
    </source>
</evidence>
<feature type="compositionally biased region" description="Acidic residues" evidence="1">
    <location>
        <begin position="324"/>
        <end position="337"/>
    </location>
</feature>
<dbReference type="InterPro" id="IPR051494">
    <property type="entry name" value="BSD_domain-containing"/>
</dbReference>
<dbReference type="InterPro" id="IPR035925">
    <property type="entry name" value="BSD_dom_sf"/>
</dbReference>
<dbReference type="GeneID" id="19972799"/>
<feature type="region of interest" description="Disordered" evidence="1">
    <location>
        <begin position="1"/>
        <end position="54"/>
    </location>
</feature>
<accession>W2RRZ9</accession>
<dbReference type="eggNOG" id="KOG2690">
    <property type="taxonomic scope" value="Eukaryota"/>
</dbReference>
<keyword evidence="4" id="KW-1185">Reference proteome</keyword>
<dbReference type="EMBL" id="KB822721">
    <property type="protein sequence ID" value="ETN39237.1"/>
    <property type="molecule type" value="Genomic_DNA"/>
</dbReference>
<organism evidence="3 4">
    <name type="scientific">Cyphellophora europaea (strain CBS 101466)</name>
    <name type="common">Phialophora europaea</name>
    <dbReference type="NCBI Taxonomy" id="1220924"/>
    <lineage>
        <taxon>Eukaryota</taxon>
        <taxon>Fungi</taxon>
        <taxon>Dikarya</taxon>
        <taxon>Ascomycota</taxon>
        <taxon>Pezizomycotina</taxon>
        <taxon>Eurotiomycetes</taxon>
        <taxon>Chaetothyriomycetidae</taxon>
        <taxon>Chaetothyriales</taxon>
        <taxon>Cyphellophoraceae</taxon>
        <taxon>Cyphellophora</taxon>
    </lineage>
</organism>
<dbReference type="Gene3D" id="1.10.3970.10">
    <property type="entry name" value="BSD domain"/>
    <property type="match status" value="1"/>
</dbReference>
<dbReference type="AlphaFoldDB" id="W2RRZ9"/>
<dbReference type="InterPro" id="IPR005607">
    <property type="entry name" value="BSD_dom"/>
</dbReference>
<dbReference type="VEuPathDB" id="FungiDB:HMPREF1541_05460"/>
<reference evidence="3 4" key="1">
    <citation type="submission" date="2013-03" db="EMBL/GenBank/DDBJ databases">
        <title>The Genome Sequence of Phialophora europaea CBS 101466.</title>
        <authorList>
            <consortium name="The Broad Institute Genomics Platform"/>
            <person name="Cuomo C."/>
            <person name="de Hoog S."/>
            <person name="Gorbushina A."/>
            <person name="Walker B."/>
            <person name="Young S.K."/>
            <person name="Zeng Q."/>
            <person name="Gargeya S."/>
            <person name="Fitzgerald M."/>
            <person name="Haas B."/>
            <person name="Abouelleil A."/>
            <person name="Allen A.W."/>
            <person name="Alvarado L."/>
            <person name="Arachchi H.M."/>
            <person name="Berlin A.M."/>
            <person name="Chapman S.B."/>
            <person name="Gainer-Dewar J."/>
            <person name="Goldberg J."/>
            <person name="Griggs A."/>
            <person name="Gujja S."/>
            <person name="Hansen M."/>
            <person name="Howarth C."/>
            <person name="Imamovic A."/>
            <person name="Ireland A."/>
            <person name="Larimer J."/>
            <person name="McCowan C."/>
            <person name="Murphy C."/>
            <person name="Pearson M."/>
            <person name="Poon T.W."/>
            <person name="Priest M."/>
            <person name="Roberts A."/>
            <person name="Saif S."/>
            <person name="Shea T."/>
            <person name="Sisk P."/>
            <person name="Sykes S."/>
            <person name="Wortman J."/>
            <person name="Nusbaum C."/>
            <person name="Birren B."/>
        </authorList>
    </citation>
    <scope>NUCLEOTIDE SEQUENCE [LARGE SCALE GENOMIC DNA]</scope>
    <source>
        <strain evidence="3 4">CBS 101466</strain>
    </source>
</reference>
<dbReference type="SUPFAM" id="SSF140383">
    <property type="entry name" value="BSD domain-like"/>
    <property type="match status" value="1"/>
</dbReference>
<dbReference type="Pfam" id="PF03909">
    <property type="entry name" value="BSD"/>
    <property type="match status" value="1"/>
</dbReference>
<dbReference type="GO" id="GO:0005737">
    <property type="term" value="C:cytoplasm"/>
    <property type="evidence" value="ECO:0007669"/>
    <property type="project" value="TreeGrafter"/>
</dbReference>
<dbReference type="OrthoDB" id="73788at2759"/>
<dbReference type="RefSeq" id="XP_008718022.1">
    <property type="nucleotide sequence ID" value="XM_008719800.1"/>
</dbReference>
<gene>
    <name evidence="3" type="ORF">HMPREF1541_05460</name>
</gene>